<sequence length="68" mass="7273">MVSGKTRSGTRRECSRNSVRTSSFVTEDRRLVPMGDGGGARNSKGVAAARSGDIITMDEKKTGKKKAK</sequence>
<proteinExistence type="predicted"/>
<feature type="compositionally biased region" description="Polar residues" evidence="1">
    <location>
        <begin position="16"/>
        <end position="25"/>
    </location>
</feature>
<protein>
    <submittedName>
        <fullName evidence="2">Uncharacterized protein</fullName>
    </submittedName>
</protein>
<feature type="region of interest" description="Disordered" evidence="1">
    <location>
        <begin position="1"/>
        <end position="47"/>
    </location>
</feature>
<name>A0A9I9EA83_CUCME</name>
<reference evidence="2" key="1">
    <citation type="submission" date="2023-03" db="UniProtKB">
        <authorList>
            <consortium name="EnsemblPlants"/>
        </authorList>
    </citation>
    <scope>IDENTIFICATION</scope>
</reference>
<accession>A0A9I9EA83</accession>
<dbReference type="Gramene" id="MELO3C030796.2.1">
    <property type="protein sequence ID" value="MELO3C030796.2.1"/>
    <property type="gene ID" value="MELO3C030796.2"/>
</dbReference>
<dbReference type="AlphaFoldDB" id="A0A9I9EA83"/>
<dbReference type="EnsemblPlants" id="MELO3C030796.2.1">
    <property type="protein sequence ID" value="MELO3C030796.2.1"/>
    <property type="gene ID" value="MELO3C030796.2"/>
</dbReference>
<organism evidence="2">
    <name type="scientific">Cucumis melo</name>
    <name type="common">Muskmelon</name>
    <dbReference type="NCBI Taxonomy" id="3656"/>
    <lineage>
        <taxon>Eukaryota</taxon>
        <taxon>Viridiplantae</taxon>
        <taxon>Streptophyta</taxon>
        <taxon>Embryophyta</taxon>
        <taxon>Tracheophyta</taxon>
        <taxon>Spermatophyta</taxon>
        <taxon>Magnoliopsida</taxon>
        <taxon>eudicotyledons</taxon>
        <taxon>Gunneridae</taxon>
        <taxon>Pentapetalae</taxon>
        <taxon>rosids</taxon>
        <taxon>fabids</taxon>
        <taxon>Cucurbitales</taxon>
        <taxon>Cucurbitaceae</taxon>
        <taxon>Benincaseae</taxon>
        <taxon>Cucumis</taxon>
    </lineage>
</organism>
<evidence type="ECO:0000256" key="1">
    <source>
        <dbReference type="SAM" id="MobiDB-lite"/>
    </source>
</evidence>
<evidence type="ECO:0000313" key="2">
    <source>
        <dbReference type="EnsemblPlants" id="MELO3C030796.2.1"/>
    </source>
</evidence>